<accession>A0AAN4ZJZ0</accession>
<keyword evidence="1" id="KW-0472">Membrane</keyword>
<protein>
    <submittedName>
        <fullName evidence="2">Uncharacterized protein</fullName>
    </submittedName>
</protein>
<evidence type="ECO:0000313" key="3">
    <source>
        <dbReference type="Proteomes" id="UP001328107"/>
    </source>
</evidence>
<keyword evidence="3" id="KW-1185">Reference proteome</keyword>
<feature type="transmembrane region" description="Helical" evidence="1">
    <location>
        <begin position="35"/>
        <end position="62"/>
    </location>
</feature>
<dbReference type="Proteomes" id="UP001328107">
    <property type="component" value="Unassembled WGS sequence"/>
</dbReference>
<sequence>RMATGMMMLMLTTSTSSNSRNYQPRDRTTPGNNHSGYGGCTCAIGVLVAFSGASGFLTRLALDKFQQSSSPAEGYIVMMMVIPLILILLSMAIFVAAVIAESKYVESWLLSRTTLLCIAALIIGRPESSIPVQSACFAIGMVLVPPIIAMCSRTANAEERAKKAETLAMEA</sequence>
<feature type="non-terminal residue" evidence="2">
    <location>
        <position position="1"/>
    </location>
</feature>
<name>A0AAN4ZJZ0_9BILA</name>
<dbReference type="EMBL" id="BTRK01000003">
    <property type="protein sequence ID" value="GMR39808.1"/>
    <property type="molecule type" value="Genomic_DNA"/>
</dbReference>
<feature type="transmembrane region" description="Helical" evidence="1">
    <location>
        <begin position="74"/>
        <end position="99"/>
    </location>
</feature>
<feature type="transmembrane region" description="Helical" evidence="1">
    <location>
        <begin position="105"/>
        <end position="123"/>
    </location>
</feature>
<reference evidence="3" key="1">
    <citation type="submission" date="2022-10" db="EMBL/GenBank/DDBJ databases">
        <title>Genome assembly of Pristionchus species.</title>
        <authorList>
            <person name="Yoshida K."/>
            <person name="Sommer R.J."/>
        </authorList>
    </citation>
    <scope>NUCLEOTIDE SEQUENCE [LARGE SCALE GENOMIC DNA]</scope>
    <source>
        <strain evidence="3">RS5460</strain>
    </source>
</reference>
<keyword evidence="1" id="KW-0812">Transmembrane</keyword>
<comment type="caution">
    <text evidence="2">The sequence shown here is derived from an EMBL/GenBank/DDBJ whole genome shotgun (WGS) entry which is preliminary data.</text>
</comment>
<keyword evidence="1" id="KW-1133">Transmembrane helix</keyword>
<feature type="non-terminal residue" evidence="2">
    <location>
        <position position="171"/>
    </location>
</feature>
<organism evidence="2 3">
    <name type="scientific">Pristionchus mayeri</name>
    <dbReference type="NCBI Taxonomy" id="1317129"/>
    <lineage>
        <taxon>Eukaryota</taxon>
        <taxon>Metazoa</taxon>
        <taxon>Ecdysozoa</taxon>
        <taxon>Nematoda</taxon>
        <taxon>Chromadorea</taxon>
        <taxon>Rhabditida</taxon>
        <taxon>Rhabditina</taxon>
        <taxon>Diplogasteromorpha</taxon>
        <taxon>Diplogasteroidea</taxon>
        <taxon>Neodiplogasteridae</taxon>
        <taxon>Pristionchus</taxon>
    </lineage>
</organism>
<dbReference type="AlphaFoldDB" id="A0AAN4ZJZ0"/>
<feature type="transmembrane region" description="Helical" evidence="1">
    <location>
        <begin position="135"/>
        <end position="155"/>
    </location>
</feature>
<evidence type="ECO:0000256" key="1">
    <source>
        <dbReference type="SAM" id="Phobius"/>
    </source>
</evidence>
<evidence type="ECO:0000313" key="2">
    <source>
        <dbReference type="EMBL" id="GMR39808.1"/>
    </source>
</evidence>
<gene>
    <name evidence="2" type="ORF">PMAYCL1PPCAC_10003</name>
</gene>
<proteinExistence type="predicted"/>